<dbReference type="EMBL" id="PYAS01000008">
    <property type="protein sequence ID" value="PSL27459.1"/>
    <property type="molecule type" value="Genomic_DNA"/>
</dbReference>
<evidence type="ECO:0008006" key="3">
    <source>
        <dbReference type="Google" id="ProtNLM"/>
    </source>
</evidence>
<dbReference type="RefSeq" id="WP_106596850.1">
    <property type="nucleotide sequence ID" value="NZ_PYAS01000008.1"/>
</dbReference>
<evidence type="ECO:0000313" key="2">
    <source>
        <dbReference type="Proteomes" id="UP000241964"/>
    </source>
</evidence>
<accession>A0A2P8G0G4</accession>
<proteinExistence type="predicted"/>
<organism evidence="1 2">
    <name type="scientific">Dyadobacter jiangsuensis</name>
    <dbReference type="NCBI Taxonomy" id="1591085"/>
    <lineage>
        <taxon>Bacteria</taxon>
        <taxon>Pseudomonadati</taxon>
        <taxon>Bacteroidota</taxon>
        <taxon>Cytophagia</taxon>
        <taxon>Cytophagales</taxon>
        <taxon>Spirosomataceae</taxon>
        <taxon>Dyadobacter</taxon>
    </lineage>
</organism>
<dbReference type="Proteomes" id="UP000241964">
    <property type="component" value="Unassembled WGS sequence"/>
</dbReference>
<evidence type="ECO:0000313" key="1">
    <source>
        <dbReference type="EMBL" id="PSL27459.1"/>
    </source>
</evidence>
<protein>
    <recommendedName>
        <fullName evidence="3">Carboxypeptidase family protein</fullName>
    </recommendedName>
</protein>
<sequence>MKLIGIILFFAAAMSMCEKSTYNDLSGSKIMSGRVLMKDTINGVNYTVPVKSIEVFLADLANTSTFLNSKRTDKDGSYTFEGIDPAVGYKVYAKIDTGAIKYEGELTYKIGEFREGQGEPMMLYPSQSTQNGIHVIVQDTSKARLSNMVVWGYSNSSFYHAGGVEGKTFELTTNLAGVANKMNLAPQTYYLLIKGRVGNIDVLARGTTVVEAEGIKTIVLTVATNPKGNGMEIQTIDVSQAPIQAATVFVYQSQTIYDLDKTGANSVFSMSSDKSGSATAYNIDPAAYYLRAIKIVGKDTLRGQAVTTVKSNEVTKQTLTLK</sequence>
<reference evidence="1 2" key="1">
    <citation type="submission" date="2018-03" db="EMBL/GenBank/DDBJ databases">
        <title>Genomic Encyclopedia of Archaeal and Bacterial Type Strains, Phase II (KMG-II): from individual species to whole genera.</title>
        <authorList>
            <person name="Goeker M."/>
        </authorList>
    </citation>
    <scope>NUCLEOTIDE SEQUENCE [LARGE SCALE GENOMIC DNA]</scope>
    <source>
        <strain evidence="1 2">DSM 29057</strain>
    </source>
</reference>
<gene>
    <name evidence="1" type="ORF">CLV60_108317</name>
</gene>
<dbReference type="OrthoDB" id="669007at2"/>
<dbReference type="AlphaFoldDB" id="A0A2P8G0G4"/>
<name>A0A2P8G0G4_9BACT</name>
<keyword evidence="2" id="KW-1185">Reference proteome</keyword>
<comment type="caution">
    <text evidence="1">The sequence shown here is derived from an EMBL/GenBank/DDBJ whole genome shotgun (WGS) entry which is preliminary data.</text>
</comment>